<dbReference type="PANTHER" id="PTHR43884">
    <property type="entry name" value="ACYL-COA DEHYDROGENASE"/>
    <property type="match status" value="1"/>
</dbReference>
<dbReference type="InterPro" id="IPR037069">
    <property type="entry name" value="AcylCoA_DH/ox_N_sf"/>
</dbReference>
<comment type="similarity">
    <text evidence="2">Belongs to the acyl-CoA dehydrogenase family.</text>
</comment>
<dbReference type="AlphaFoldDB" id="A0A8J4H8F8"/>
<evidence type="ECO:0000256" key="1">
    <source>
        <dbReference type="ARBA" id="ARBA00001974"/>
    </source>
</evidence>
<evidence type="ECO:0000256" key="2">
    <source>
        <dbReference type="ARBA" id="ARBA00009347"/>
    </source>
</evidence>
<accession>A0A8J4H8F8</accession>
<organism evidence="8">
    <name type="scientific">Acidicaldus sp</name>
    <dbReference type="NCBI Taxonomy" id="1872105"/>
    <lineage>
        <taxon>Bacteria</taxon>
        <taxon>Pseudomonadati</taxon>
        <taxon>Pseudomonadota</taxon>
        <taxon>Alphaproteobacteria</taxon>
        <taxon>Acetobacterales</taxon>
        <taxon>Acetobacteraceae</taxon>
        <taxon>Acidicaldus</taxon>
    </lineage>
</organism>
<name>A0A8J4H8F8_9PROT</name>
<dbReference type="EMBL" id="DTQM01000069">
    <property type="protein sequence ID" value="HGC42309.1"/>
    <property type="molecule type" value="Genomic_DNA"/>
</dbReference>
<comment type="cofactor">
    <cofactor evidence="1">
        <name>FAD</name>
        <dbReference type="ChEBI" id="CHEBI:57692"/>
    </cofactor>
</comment>
<keyword evidence="4" id="KW-0274">FAD</keyword>
<dbReference type="InterPro" id="IPR009075">
    <property type="entry name" value="AcylCo_DH/oxidase_C"/>
</dbReference>
<feature type="domain" description="Acyl-CoA dehydrogenase/oxidase N-terminal" evidence="7">
    <location>
        <begin position="13"/>
        <end position="87"/>
    </location>
</feature>
<dbReference type="SUPFAM" id="SSF47203">
    <property type="entry name" value="Acyl-CoA dehydrogenase C-terminal domain-like"/>
    <property type="match status" value="1"/>
</dbReference>
<keyword evidence="3" id="KW-0285">Flavoprotein</keyword>
<dbReference type="SUPFAM" id="SSF56645">
    <property type="entry name" value="Acyl-CoA dehydrogenase NM domain-like"/>
    <property type="match status" value="1"/>
</dbReference>
<evidence type="ECO:0000313" key="8">
    <source>
        <dbReference type="EMBL" id="HGC42309.1"/>
    </source>
</evidence>
<evidence type="ECO:0000259" key="7">
    <source>
        <dbReference type="Pfam" id="PF02771"/>
    </source>
</evidence>
<evidence type="ECO:0000256" key="4">
    <source>
        <dbReference type="ARBA" id="ARBA00022827"/>
    </source>
</evidence>
<dbReference type="InterPro" id="IPR009100">
    <property type="entry name" value="AcylCoA_DH/oxidase_NM_dom_sf"/>
</dbReference>
<evidence type="ECO:0000256" key="3">
    <source>
        <dbReference type="ARBA" id="ARBA00022630"/>
    </source>
</evidence>
<dbReference type="Pfam" id="PF00441">
    <property type="entry name" value="Acyl-CoA_dh_1"/>
    <property type="match status" value="1"/>
</dbReference>
<proteinExistence type="inferred from homology"/>
<gene>
    <name evidence="8" type="ORF">ENY07_03665</name>
</gene>
<comment type="caution">
    <text evidence="8">The sequence shown here is derived from an EMBL/GenBank/DDBJ whole genome shotgun (WGS) entry which is preliminary data.</text>
</comment>
<dbReference type="InterPro" id="IPR013786">
    <property type="entry name" value="AcylCoA_DH/ox_N"/>
</dbReference>
<evidence type="ECO:0000256" key="5">
    <source>
        <dbReference type="ARBA" id="ARBA00023002"/>
    </source>
</evidence>
<feature type="domain" description="Acyl-CoA dehydrogenase/oxidase C-terminal" evidence="6">
    <location>
        <begin position="205"/>
        <end position="344"/>
    </location>
</feature>
<dbReference type="GO" id="GO:0003995">
    <property type="term" value="F:acyl-CoA dehydrogenase activity"/>
    <property type="evidence" value="ECO:0007669"/>
    <property type="project" value="TreeGrafter"/>
</dbReference>
<evidence type="ECO:0000259" key="6">
    <source>
        <dbReference type="Pfam" id="PF00441"/>
    </source>
</evidence>
<dbReference type="InterPro" id="IPR036250">
    <property type="entry name" value="AcylCo_DH-like_C"/>
</dbReference>
<sequence>MNEGAGRAEGLRLIRESAAAVAPRQGDLRRIRALRFTRPGFDPAIWREICAMGWVGIRVPEGQGGAGLGMAEYCALAEEFGAALMPEPLIGAVLATAVLPAALLADQLSGRRLILPAWQEKSGALHAPLTTSFSNGGVFGRKVFVPMAAGADGFVVTAREGCALVPASAEAVSLVLADTQDGGHFGALSCDDAPASALAGDFAAALEEATLATSAYLLGLMDRVFALTLDYLRTRTQFGRKIGSFQALQHRSADLKIQLELTRASVAAAADVLDATAEPGPRQAAVSRAKARASDAALRLTREAIQLHGGIAYTDEYDAGLFLRKAMVVANQFGSSAWHRARFAAIAPDSEDEGP</sequence>
<dbReference type="Pfam" id="PF02771">
    <property type="entry name" value="Acyl-CoA_dh_N"/>
    <property type="match status" value="1"/>
</dbReference>
<reference evidence="8" key="1">
    <citation type="journal article" date="2020" name="mSystems">
        <title>Genome- and Community-Level Interaction Insights into Carbon Utilization and Element Cycling Functions of Hydrothermarchaeota in Hydrothermal Sediment.</title>
        <authorList>
            <person name="Zhou Z."/>
            <person name="Liu Y."/>
            <person name="Xu W."/>
            <person name="Pan J."/>
            <person name="Luo Z.H."/>
            <person name="Li M."/>
        </authorList>
    </citation>
    <scope>NUCLEOTIDE SEQUENCE</scope>
    <source>
        <strain evidence="8">SpSt-997</strain>
    </source>
</reference>
<dbReference type="Gene3D" id="1.20.140.10">
    <property type="entry name" value="Butyryl-CoA Dehydrogenase, subunit A, domain 3"/>
    <property type="match status" value="1"/>
</dbReference>
<dbReference type="GO" id="GO:0050660">
    <property type="term" value="F:flavin adenine dinucleotide binding"/>
    <property type="evidence" value="ECO:0007669"/>
    <property type="project" value="InterPro"/>
</dbReference>
<keyword evidence="5" id="KW-0560">Oxidoreductase</keyword>
<protein>
    <submittedName>
        <fullName evidence="8">Acyl-CoA dehydrogenase</fullName>
    </submittedName>
</protein>
<dbReference type="PANTHER" id="PTHR43884:SF20">
    <property type="entry name" value="ACYL-COA DEHYDROGENASE FADE28"/>
    <property type="match status" value="1"/>
</dbReference>
<dbReference type="Gene3D" id="1.10.540.10">
    <property type="entry name" value="Acyl-CoA dehydrogenase/oxidase, N-terminal domain"/>
    <property type="match status" value="1"/>
</dbReference>